<dbReference type="RefSeq" id="WP_181739670.1">
    <property type="nucleotide sequence ID" value="NZ_JACEOL010000028.1"/>
</dbReference>
<dbReference type="PROSITE" id="PS51671">
    <property type="entry name" value="ACT"/>
    <property type="match status" value="1"/>
</dbReference>
<dbReference type="InterPro" id="IPR002912">
    <property type="entry name" value="ACT_dom"/>
</dbReference>
<feature type="domain" description="ACT" evidence="1">
    <location>
        <begin position="20"/>
        <end position="92"/>
    </location>
</feature>
<comment type="caution">
    <text evidence="2">The sequence shown here is derived from an EMBL/GenBank/DDBJ whole genome shotgun (WGS) entry which is preliminary data.</text>
</comment>
<keyword evidence="3" id="KW-1185">Reference proteome</keyword>
<proteinExistence type="predicted"/>
<reference evidence="2 3" key="1">
    <citation type="submission" date="2020-07" db="EMBL/GenBank/DDBJ databases">
        <title>Thermoactinomyces phylogeny.</title>
        <authorList>
            <person name="Dunlap C."/>
        </authorList>
    </citation>
    <scope>NUCLEOTIDE SEQUENCE [LARGE SCALE GENOMIC DNA]</scope>
    <source>
        <strain evidence="2 3">AMNI-1</strain>
    </source>
</reference>
<sequence>MMETTKINGFEVKLSGKHPAIIIRNNDRFGAVASVAEILAKHKINIAQMEVTRNDIGKEALMVIEVDDQVDDHVLKELEKANHIIQISRIEQ</sequence>
<organism evidence="2 3">
    <name type="scientific">Thermoactinomyces mirandus</name>
    <dbReference type="NCBI Taxonomy" id="2756294"/>
    <lineage>
        <taxon>Bacteria</taxon>
        <taxon>Bacillati</taxon>
        <taxon>Bacillota</taxon>
        <taxon>Bacilli</taxon>
        <taxon>Bacillales</taxon>
        <taxon>Thermoactinomycetaceae</taxon>
        <taxon>Thermoactinomyces</taxon>
    </lineage>
</organism>
<accession>A0A7W1XS87</accession>
<gene>
    <name evidence="2" type="ORF">H2C83_08155</name>
</gene>
<evidence type="ECO:0000313" key="2">
    <source>
        <dbReference type="EMBL" id="MBA4602289.1"/>
    </source>
</evidence>
<dbReference type="Gene3D" id="3.30.70.260">
    <property type="match status" value="1"/>
</dbReference>
<dbReference type="FunFam" id="3.30.70.260:FF:000008">
    <property type="entry name" value="D-3-phosphoglycerate dehydrogenase, chloroplastic"/>
    <property type="match status" value="1"/>
</dbReference>
<protein>
    <submittedName>
        <fullName evidence="2">ACT domain-containing protein</fullName>
    </submittedName>
</protein>
<dbReference type="EMBL" id="JACEOL010000028">
    <property type="protein sequence ID" value="MBA4602289.1"/>
    <property type="molecule type" value="Genomic_DNA"/>
</dbReference>
<evidence type="ECO:0000313" key="3">
    <source>
        <dbReference type="Proteomes" id="UP000538292"/>
    </source>
</evidence>
<name>A0A7W1XS87_9BACL</name>
<dbReference type="SUPFAM" id="SSF55021">
    <property type="entry name" value="ACT-like"/>
    <property type="match status" value="1"/>
</dbReference>
<dbReference type="Proteomes" id="UP000538292">
    <property type="component" value="Unassembled WGS sequence"/>
</dbReference>
<dbReference type="Pfam" id="PF01842">
    <property type="entry name" value="ACT"/>
    <property type="match status" value="1"/>
</dbReference>
<dbReference type="InterPro" id="IPR045865">
    <property type="entry name" value="ACT-like_dom_sf"/>
</dbReference>
<dbReference type="CDD" id="cd04903">
    <property type="entry name" value="ACT_LSD"/>
    <property type="match status" value="1"/>
</dbReference>
<dbReference type="AlphaFoldDB" id="A0A7W1XS87"/>
<evidence type="ECO:0000259" key="1">
    <source>
        <dbReference type="PROSITE" id="PS51671"/>
    </source>
</evidence>